<feature type="transmembrane region" description="Helical" evidence="7">
    <location>
        <begin position="274"/>
        <end position="294"/>
    </location>
</feature>
<dbReference type="Ensembl" id="ENSACAT00000016175.4">
    <property type="protein sequence ID" value="ENSACAP00000015858.3"/>
    <property type="gene ID" value="ENSACAG00000016142.4"/>
</dbReference>
<reference evidence="8" key="3">
    <citation type="submission" date="2025-09" db="UniProtKB">
        <authorList>
            <consortium name="Ensembl"/>
        </authorList>
    </citation>
    <scope>IDENTIFICATION</scope>
</reference>
<evidence type="ECO:0000256" key="6">
    <source>
        <dbReference type="SAM" id="MobiDB-lite"/>
    </source>
</evidence>
<evidence type="ECO:0000313" key="9">
    <source>
        <dbReference type="Proteomes" id="UP000001646"/>
    </source>
</evidence>
<feature type="transmembrane region" description="Helical" evidence="7">
    <location>
        <begin position="140"/>
        <end position="158"/>
    </location>
</feature>
<protein>
    <submittedName>
        <fullName evidence="8">NIPA like domain containing 2</fullName>
    </submittedName>
</protein>
<dbReference type="CTD" id="79815"/>
<feature type="transmembrane region" description="Helical" evidence="7">
    <location>
        <begin position="85"/>
        <end position="106"/>
    </location>
</feature>
<dbReference type="InParanoid" id="G1KS65"/>
<dbReference type="AlphaFoldDB" id="G1KS65"/>
<dbReference type="GeneTree" id="ENSGT00940000159321"/>
<keyword evidence="4 7" id="KW-1133">Transmembrane helix</keyword>
<dbReference type="GO" id="GO:0015693">
    <property type="term" value="P:magnesium ion transport"/>
    <property type="evidence" value="ECO:0000318"/>
    <property type="project" value="GO_Central"/>
</dbReference>
<comment type="subcellular location">
    <subcellularLocation>
        <location evidence="1">Membrane</location>
        <topology evidence="1">Multi-pass membrane protein</topology>
    </subcellularLocation>
</comment>
<dbReference type="KEGG" id="acs:100562812"/>
<dbReference type="GO" id="GO:0016020">
    <property type="term" value="C:membrane"/>
    <property type="evidence" value="ECO:0000318"/>
    <property type="project" value="GO_Central"/>
</dbReference>
<feature type="transmembrane region" description="Helical" evidence="7">
    <location>
        <begin position="112"/>
        <end position="131"/>
    </location>
</feature>
<evidence type="ECO:0000256" key="1">
    <source>
        <dbReference type="ARBA" id="ARBA00004141"/>
    </source>
</evidence>
<dbReference type="eggNOG" id="KOG2922">
    <property type="taxonomic scope" value="Eukaryota"/>
</dbReference>
<dbReference type="FunCoup" id="G1KS65">
    <property type="interactions" value="14"/>
</dbReference>
<evidence type="ECO:0000256" key="4">
    <source>
        <dbReference type="ARBA" id="ARBA00022989"/>
    </source>
</evidence>
<feature type="transmembrane region" description="Helical" evidence="7">
    <location>
        <begin position="306"/>
        <end position="323"/>
    </location>
</feature>
<accession>G1KS65</accession>
<evidence type="ECO:0000256" key="7">
    <source>
        <dbReference type="SAM" id="Phobius"/>
    </source>
</evidence>
<keyword evidence="5 7" id="KW-0472">Membrane</keyword>
<dbReference type="OrthoDB" id="165382at2759"/>
<dbReference type="RefSeq" id="XP_003219553.1">
    <property type="nucleotide sequence ID" value="XM_003219505.4"/>
</dbReference>
<feature type="transmembrane region" description="Helical" evidence="7">
    <location>
        <begin position="43"/>
        <end position="64"/>
    </location>
</feature>
<feature type="transmembrane region" description="Helical" evidence="7">
    <location>
        <begin position="178"/>
        <end position="196"/>
    </location>
</feature>
<dbReference type="Proteomes" id="UP000001646">
    <property type="component" value="Chromosome 4"/>
</dbReference>
<proteinExistence type="inferred from homology"/>
<dbReference type="InterPro" id="IPR008521">
    <property type="entry name" value="Mg_trans_NIPA"/>
</dbReference>
<gene>
    <name evidence="8" type="primary">NIPAL2</name>
</gene>
<feature type="region of interest" description="Disordered" evidence="6">
    <location>
        <begin position="1"/>
        <end position="21"/>
    </location>
</feature>
<feature type="transmembrane region" description="Helical" evidence="7">
    <location>
        <begin position="241"/>
        <end position="262"/>
    </location>
</feature>
<evidence type="ECO:0000256" key="3">
    <source>
        <dbReference type="ARBA" id="ARBA00022692"/>
    </source>
</evidence>
<dbReference type="GeneID" id="100562812"/>
<sequence length="373" mass="41142">MAWLGTHGDPLGDPHAAPKGSSVVEGAREALLSWGWYYANQKLLLGILLAVTGNVVISISLNLQKYSHLRLKCQATPKPFYRSKLWWSGMVLMGIGETGNFAAYGFAPVMVIAPLGSTAVLGSAVISVLYLKEHIKSEGILGGTVTIAGAFLLVAFAPLVTQEPDAIKIQTDLVSWEFLIYAIIGIIAFCILLYFYKRREIKHIVILLTMVALLASMTIISVKAVAAMITLSVEGNMQLTYLIFYLMFILMVVTCVFQMKFLNQAMKLYDAGEVILINYMFFTISAILAGGIFYQEFADTGLLNGFMFFFGCLLSFVGVFILTRNRDKECLTSLYIDHGHIPGKKMEQKIQPESNGLSYGSLFNESNPVKTQS</sequence>
<dbReference type="Pfam" id="PF05653">
    <property type="entry name" value="Mg_trans_NIPA"/>
    <property type="match status" value="1"/>
</dbReference>
<dbReference type="Bgee" id="ENSACAG00000016142">
    <property type="expression patterns" value="Expressed in forelimb bud and 12 other cell types or tissues"/>
</dbReference>
<dbReference type="InterPro" id="IPR037185">
    <property type="entry name" value="EmrE-like"/>
</dbReference>
<dbReference type="PANTHER" id="PTHR12570">
    <property type="match status" value="1"/>
</dbReference>
<keyword evidence="3 7" id="KW-0812">Transmembrane</keyword>
<dbReference type="STRING" id="28377.ENSACAP00000015858"/>
<reference evidence="8 9" key="1">
    <citation type="submission" date="2009-12" db="EMBL/GenBank/DDBJ databases">
        <title>The Genome Sequence of Anolis carolinensis (Green Anole Lizard).</title>
        <authorList>
            <consortium name="The Genome Sequencing Platform"/>
            <person name="Di Palma F."/>
            <person name="Alfoldi J."/>
            <person name="Heiman D."/>
            <person name="Young S."/>
            <person name="Grabherr M."/>
            <person name="Johnson J."/>
            <person name="Lander E.S."/>
            <person name="Lindblad-Toh K."/>
        </authorList>
    </citation>
    <scope>NUCLEOTIDE SEQUENCE [LARGE SCALE GENOMIC DNA]</scope>
    <source>
        <strain evidence="8 9">JBL SC #1</strain>
    </source>
</reference>
<dbReference type="HOGENOM" id="CLU_012349_2_0_1"/>
<dbReference type="GO" id="GO:0015095">
    <property type="term" value="F:magnesium ion transmembrane transporter activity"/>
    <property type="evidence" value="ECO:0007669"/>
    <property type="project" value="InterPro"/>
</dbReference>
<evidence type="ECO:0000256" key="5">
    <source>
        <dbReference type="ARBA" id="ARBA00023136"/>
    </source>
</evidence>
<organism evidence="8 9">
    <name type="scientific">Anolis carolinensis</name>
    <name type="common">Green anole</name>
    <name type="synonym">American chameleon</name>
    <dbReference type="NCBI Taxonomy" id="28377"/>
    <lineage>
        <taxon>Eukaryota</taxon>
        <taxon>Metazoa</taxon>
        <taxon>Chordata</taxon>
        <taxon>Craniata</taxon>
        <taxon>Vertebrata</taxon>
        <taxon>Euteleostomi</taxon>
        <taxon>Lepidosauria</taxon>
        <taxon>Squamata</taxon>
        <taxon>Bifurcata</taxon>
        <taxon>Unidentata</taxon>
        <taxon>Episquamata</taxon>
        <taxon>Toxicofera</taxon>
        <taxon>Iguania</taxon>
        <taxon>Dactyloidae</taxon>
        <taxon>Anolis</taxon>
    </lineage>
</organism>
<feature type="transmembrane region" description="Helical" evidence="7">
    <location>
        <begin position="203"/>
        <end position="229"/>
    </location>
</feature>
<name>G1KS65_ANOCA</name>
<evidence type="ECO:0000256" key="2">
    <source>
        <dbReference type="ARBA" id="ARBA00007230"/>
    </source>
</evidence>
<comment type="similarity">
    <text evidence="2">Belongs to the NIPA family.</text>
</comment>
<reference evidence="8" key="2">
    <citation type="submission" date="2025-08" db="UniProtKB">
        <authorList>
            <consortium name="Ensembl"/>
        </authorList>
    </citation>
    <scope>IDENTIFICATION</scope>
</reference>
<dbReference type="SUPFAM" id="SSF103481">
    <property type="entry name" value="Multidrug resistance efflux transporter EmrE"/>
    <property type="match status" value="1"/>
</dbReference>
<dbReference type="PANTHER" id="PTHR12570:SF16">
    <property type="entry name" value="NIPA-LIKE PROTEIN 2"/>
    <property type="match status" value="1"/>
</dbReference>
<evidence type="ECO:0000313" key="8">
    <source>
        <dbReference type="Ensembl" id="ENSACAP00000015858.3"/>
    </source>
</evidence>
<keyword evidence="9" id="KW-1185">Reference proteome</keyword>